<organism evidence="7 8">
    <name type="scientific">Actinomadura rudentiformis</name>
    <dbReference type="NCBI Taxonomy" id="359158"/>
    <lineage>
        <taxon>Bacteria</taxon>
        <taxon>Bacillati</taxon>
        <taxon>Actinomycetota</taxon>
        <taxon>Actinomycetes</taxon>
        <taxon>Streptosporangiales</taxon>
        <taxon>Thermomonosporaceae</taxon>
        <taxon>Actinomadura</taxon>
    </lineage>
</organism>
<dbReference type="GO" id="GO:0003954">
    <property type="term" value="F:NADH dehydrogenase activity"/>
    <property type="evidence" value="ECO:0007669"/>
    <property type="project" value="TreeGrafter"/>
</dbReference>
<evidence type="ECO:0000313" key="8">
    <source>
        <dbReference type="Proteomes" id="UP000468735"/>
    </source>
</evidence>
<name>A0A6H9YWX1_9ACTN</name>
<feature type="transmembrane region" description="Helical" evidence="6">
    <location>
        <begin position="173"/>
        <end position="196"/>
    </location>
</feature>
<keyword evidence="2 5" id="KW-0812">Transmembrane</keyword>
<reference evidence="7 8" key="1">
    <citation type="submission" date="2019-09" db="EMBL/GenBank/DDBJ databases">
        <title>Actinomadura physcomitrii sp. nov., a novel actinomycete isolated from moss [Physcomitrium sphaericum (Ludw) Fuernr].</title>
        <authorList>
            <person name="Zhuang X."/>
            <person name="Liu C."/>
        </authorList>
    </citation>
    <scope>NUCLEOTIDE SEQUENCE [LARGE SCALE GENOMIC DNA]</scope>
    <source>
        <strain evidence="7 8">HMC1</strain>
    </source>
</reference>
<feature type="transmembrane region" description="Helical" evidence="6">
    <location>
        <begin position="283"/>
        <end position="308"/>
    </location>
</feature>
<dbReference type="GO" id="GO:0009060">
    <property type="term" value="P:aerobic respiration"/>
    <property type="evidence" value="ECO:0007669"/>
    <property type="project" value="TreeGrafter"/>
</dbReference>
<dbReference type="RefSeq" id="WP_151562883.1">
    <property type="nucleotide sequence ID" value="NZ_WBMT01000010.1"/>
</dbReference>
<evidence type="ECO:0000256" key="6">
    <source>
        <dbReference type="SAM" id="Phobius"/>
    </source>
</evidence>
<evidence type="ECO:0000313" key="7">
    <source>
        <dbReference type="EMBL" id="KAB2346942.1"/>
    </source>
</evidence>
<evidence type="ECO:0000256" key="4">
    <source>
        <dbReference type="ARBA" id="ARBA00023136"/>
    </source>
</evidence>
<dbReference type="InterPro" id="IPR001694">
    <property type="entry name" value="NADH_UbQ_OxRdtase_su1/FPO"/>
</dbReference>
<protein>
    <submittedName>
        <fullName evidence="7">NADH-quinone oxidoreductase subunit H</fullName>
    </submittedName>
</protein>
<feature type="transmembrane region" description="Helical" evidence="6">
    <location>
        <begin position="69"/>
        <end position="91"/>
    </location>
</feature>
<gene>
    <name evidence="7" type="ORF">F8566_22400</name>
</gene>
<evidence type="ECO:0000256" key="5">
    <source>
        <dbReference type="RuleBase" id="RU000471"/>
    </source>
</evidence>
<dbReference type="Proteomes" id="UP000468735">
    <property type="component" value="Unassembled WGS sequence"/>
</dbReference>
<comment type="subcellular location">
    <subcellularLocation>
        <location evidence="5">Cell membrane</location>
        <topology evidence="5">Multi-pass membrane protein</topology>
    </subcellularLocation>
    <subcellularLocation>
        <location evidence="1">Membrane</location>
        <topology evidence="1">Multi-pass membrane protein</topology>
    </subcellularLocation>
</comment>
<comment type="caution">
    <text evidence="7">The sequence shown here is derived from an EMBL/GenBank/DDBJ whole genome shotgun (WGS) entry which is preliminary data.</text>
</comment>
<feature type="transmembrane region" description="Helical" evidence="6">
    <location>
        <begin position="111"/>
        <end position="134"/>
    </location>
</feature>
<dbReference type="PANTHER" id="PTHR11432:SF3">
    <property type="entry name" value="NADH-UBIQUINONE OXIDOREDUCTASE CHAIN 1"/>
    <property type="match status" value="1"/>
</dbReference>
<keyword evidence="8" id="KW-1185">Reference proteome</keyword>
<evidence type="ECO:0000256" key="1">
    <source>
        <dbReference type="ARBA" id="ARBA00004141"/>
    </source>
</evidence>
<dbReference type="GO" id="GO:0005886">
    <property type="term" value="C:plasma membrane"/>
    <property type="evidence" value="ECO:0007669"/>
    <property type="project" value="UniProtKB-SubCell"/>
</dbReference>
<keyword evidence="3 6" id="KW-1133">Transmembrane helix</keyword>
<dbReference type="Pfam" id="PF00146">
    <property type="entry name" value="NADHdh"/>
    <property type="match status" value="1"/>
</dbReference>
<dbReference type="EMBL" id="WBMT01000010">
    <property type="protein sequence ID" value="KAB2346942.1"/>
    <property type="molecule type" value="Genomic_DNA"/>
</dbReference>
<dbReference type="AlphaFoldDB" id="A0A6H9YWX1"/>
<keyword evidence="4 6" id="KW-0472">Membrane</keyword>
<feature type="transmembrane region" description="Helical" evidence="6">
    <location>
        <begin position="253"/>
        <end position="271"/>
    </location>
</feature>
<comment type="similarity">
    <text evidence="5">Belongs to the complex I subunit 1 family.</text>
</comment>
<proteinExistence type="inferred from homology"/>
<feature type="transmembrane region" description="Helical" evidence="6">
    <location>
        <begin position="141"/>
        <end position="161"/>
    </location>
</feature>
<evidence type="ECO:0000256" key="2">
    <source>
        <dbReference type="ARBA" id="ARBA00022692"/>
    </source>
</evidence>
<feature type="transmembrane region" description="Helical" evidence="6">
    <location>
        <begin position="228"/>
        <end position="247"/>
    </location>
</feature>
<evidence type="ECO:0000256" key="3">
    <source>
        <dbReference type="ARBA" id="ARBA00022989"/>
    </source>
</evidence>
<sequence>MGEDIGFWAVAGLLAAVGGLAVAAAMLDSVMGAAAMGHARPVAAMLDPVRETARLLVQQRSVVPASDSVLRLIGTGGIVLAAALAALVVPVGMRPVADLDIGVVWFNAMEVLVWAALWLIGWGSNAAFGLVGGYRIIAQGLAYELPHMFALITAALGAGSLRVGDVVAAQSGLWFVVWMPVAFAVYLLSALAMAFWGPLGQPVDEDLAGGAVSELAAVDRLVFLAGRYALLAVTAAFAVPLFLGGGAGPWLPGWLWMLLKTLAVLGVLVWARWRLPTMRMDRFMEAAWVVLIPAILLQALVVGIVVVARG</sequence>
<feature type="transmembrane region" description="Helical" evidence="6">
    <location>
        <begin position="6"/>
        <end position="27"/>
    </location>
</feature>
<dbReference type="OrthoDB" id="5185879at2"/>
<accession>A0A6H9YWX1</accession>
<keyword evidence="5" id="KW-0520">NAD</keyword>
<dbReference type="PANTHER" id="PTHR11432">
    <property type="entry name" value="NADH DEHYDROGENASE SUBUNIT 1"/>
    <property type="match status" value="1"/>
</dbReference>